<proteinExistence type="predicted"/>
<organism evidence="1 2">
    <name type="scientific">Arthrobacter echini</name>
    <dbReference type="NCBI Taxonomy" id="1529066"/>
    <lineage>
        <taxon>Bacteria</taxon>
        <taxon>Bacillati</taxon>
        <taxon>Actinomycetota</taxon>
        <taxon>Actinomycetes</taxon>
        <taxon>Micrococcales</taxon>
        <taxon>Micrococcaceae</taxon>
        <taxon>Arthrobacter</taxon>
    </lineage>
</organism>
<comment type="caution">
    <text evidence="1">The sequence shown here is derived from an EMBL/GenBank/DDBJ whole genome shotgun (WGS) entry which is preliminary data.</text>
</comment>
<dbReference type="RefSeq" id="WP_136452620.1">
    <property type="nucleotide sequence ID" value="NZ_SSWH01000001.1"/>
</dbReference>
<accession>A0A4S5EA30</accession>
<sequence length="328" mass="34647">MQTSPVVKVLAAWVLAILLIVACCSALVAAMNSRLYSPEHRVERYLGALQEGDGGQALGLLDAAVPEGVDPSLLDGDALRAASAPLEDIEVQDARDTGADRVEVPVSYQLDGAAQTTLFELEQTGTTWGVFDVWEFTRTTLPTLRISAPTLDMATVNGMDVGLGDGATDLASFYPAIVTAQVSGPYLTSPQQQAVVTGSGDTPAQLDLATTTTPELEQAVTDRVHAFLDSCAAQAVFQPTGCPFAYVTTEPVAADVVWTIEEYPSVTIMAEDGGWALAPLEGSARLETTFRDYFSGAETDISESIAYQFEADLTVTGNAVTVTPIVDD</sequence>
<protein>
    <submittedName>
        <fullName evidence="1">Uncharacterized protein</fullName>
    </submittedName>
</protein>
<dbReference type="EMBL" id="SSWH01000001">
    <property type="protein sequence ID" value="THJ68518.1"/>
    <property type="molecule type" value="Genomic_DNA"/>
</dbReference>
<name>A0A4S5EA30_9MICC</name>
<dbReference type="OrthoDB" id="3818356at2"/>
<dbReference type="Proteomes" id="UP000305233">
    <property type="component" value="Unassembled WGS sequence"/>
</dbReference>
<evidence type="ECO:0000313" key="1">
    <source>
        <dbReference type="EMBL" id="THJ68518.1"/>
    </source>
</evidence>
<dbReference type="AlphaFoldDB" id="A0A4S5EA30"/>
<gene>
    <name evidence="1" type="ORF">E8P82_00975</name>
</gene>
<reference evidence="1 2" key="1">
    <citation type="submission" date="2019-04" db="EMBL/GenBank/DDBJ databases">
        <authorList>
            <person name="Liu Q."/>
            <person name="Xin Y.-H."/>
        </authorList>
    </citation>
    <scope>NUCLEOTIDE SEQUENCE [LARGE SCALE GENOMIC DNA]</scope>
    <source>
        <strain evidence="1 2">AM23</strain>
    </source>
</reference>
<keyword evidence="2" id="KW-1185">Reference proteome</keyword>
<evidence type="ECO:0000313" key="2">
    <source>
        <dbReference type="Proteomes" id="UP000305233"/>
    </source>
</evidence>